<dbReference type="FunFam" id="2.40.70.10:FF:000013">
    <property type="entry name" value="Aspartyl protease AED1"/>
    <property type="match status" value="1"/>
</dbReference>
<dbReference type="PANTHER" id="PTHR13683:SF330">
    <property type="entry name" value="OS06G0118700 PROTEIN"/>
    <property type="match status" value="1"/>
</dbReference>
<feature type="active site" evidence="2">
    <location>
        <position position="408"/>
    </location>
</feature>
<dbReference type="InterPro" id="IPR021109">
    <property type="entry name" value="Peptidase_aspartic_dom_sf"/>
</dbReference>
<evidence type="ECO:0000256" key="3">
    <source>
        <dbReference type="SAM" id="MobiDB-lite"/>
    </source>
</evidence>
<dbReference type="SUPFAM" id="SSF50630">
    <property type="entry name" value="Acid proteases"/>
    <property type="match status" value="1"/>
</dbReference>
<comment type="similarity">
    <text evidence="1">Belongs to the peptidase A1 family.</text>
</comment>
<protein>
    <recommendedName>
        <fullName evidence="5">Peptidase A1 domain-containing protein</fullName>
    </recommendedName>
</protein>
<comment type="caution">
    <text evidence="6">The sequence shown here is derived from an EMBL/GenBank/DDBJ whole genome shotgun (WGS) entry which is preliminary data.</text>
</comment>
<reference evidence="6" key="1">
    <citation type="submission" date="2020-05" db="EMBL/GenBank/DDBJ databases">
        <title>WGS assembly of Panicum virgatum.</title>
        <authorList>
            <person name="Lovell J.T."/>
            <person name="Jenkins J."/>
            <person name="Shu S."/>
            <person name="Juenger T.E."/>
            <person name="Schmutz J."/>
        </authorList>
    </citation>
    <scope>NUCLEOTIDE SEQUENCE</scope>
    <source>
        <strain evidence="6">AP13</strain>
    </source>
</reference>
<dbReference type="AlphaFoldDB" id="A0A8T0V5E1"/>
<name>A0A8T0V5E1_PANVG</name>
<organism evidence="6 7">
    <name type="scientific">Panicum virgatum</name>
    <name type="common">Blackwell switchgrass</name>
    <dbReference type="NCBI Taxonomy" id="38727"/>
    <lineage>
        <taxon>Eukaryota</taxon>
        <taxon>Viridiplantae</taxon>
        <taxon>Streptophyta</taxon>
        <taxon>Embryophyta</taxon>
        <taxon>Tracheophyta</taxon>
        <taxon>Spermatophyta</taxon>
        <taxon>Magnoliopsida</taxon>
        <taxon>Liliopsida</taxon>
        <taxon>Poales</taxon>
        <taxon>Poaceae</taxon>
        <taxon>PACMAD clade</taxon>
        <taxon>Panicoideae</taxon>
        <taxon>Panicodae</taxon>
        <taxon>Paniceae</taxon>
        <taxon>Panicinae</taxon>
        <taxon>Panicum</taxon>
        <taxon>Panicum sect. Hiantes</taxon>
    </lineage>
</organism>
<gene>
    <name evidence="6" type="ORF">PVAP13_3KG101600</name>
</gene>
<evidence type="ECO:0000259" key="5">
    <source>
        <dbReference type="PROSITE" id="PS51767"/>
    </source>
</evidence>
<dbReference type="PROSITE" id="PS51767">
    <property type="entry name" value="PEPTIDASE_A1"/>
    <property type="match status" value="1"/>
</dbReference>
<dbReference type="GO" id="GO:0006508">
    <property type="term" value="P:proteolysis"/>
    <property type="evidence" value="ECO:0007669"/>
    <property type="project" value="InterPro"/>
</dbReference>
<feature type="compositionally biased region" description="Gly residues" evidence="3">
    <location>
        <begin position="184"/>
        <end position="194"/>
    </location>
</feature>
<keyword evidence="4" id="KW-0732">Signal</keyword>
<feature type="region of interest" description="Disordered" evidence="3">
    <location>
        <begin position="130"/>
        <end position="197"/>
    </location>
</feature>
<evidence type="ECO:0000313" key="7">
    <source>
        <dbReference type="Proteomes" id="UP000823388"/>
    </source>
</evidence>
<dbReference type="Pfam" id="PF14541">
    <property type="entry name" value="TAXi_C"/>
    <property type="match status" value="1"/>
</dbReference>
<dbReference type="Proteomes" id="UP000823388">
    <property type="component" value="Chromosome 3K"/>
</dbReference>
<evidence type="ECO:0000256" key="4">
    <source>
        <dbReference type="SAM" id="SignalP"/>
    </source>
</evidence>
<feature type="chain" id="PRO_5035758147" description="Peptidase A1 domain-containing protein" evidence="4">
    <location>
        <begin position="47"/>
        <end position="524"/>
    </location>
</feature>
<feature type="signal peptide" evidence="4">
    <location>
        <begin position="1"/>
        <end position="46"/>
    </location>
</feature>
<proteinExistence type="inferred from homology"/>
<dbReference type="InterPro" id="IPR001461">
    <property type="entry name" value="Aspartic_peptidase_A1"/>
</dbReference>
<feature type="compositionally biased region" description="Polar residues" evidence="3">
    <location>
        <begin position="149"/>
        <end position="173"/>
    </location>
</feature>
<evidence type="ECO:0000256" key="1">
    <source>
        <dbReference type="ARBA" id="ARBA00007447"/>
    </source>
</evidence>
<dbReference type="Pfam" id="PF14543">
    <property type="entry name" value="TAXi_N"/>
    <property type="match status" value="1"/>
</dbReference>
<keyword evidence="7" id="KW-1185">Reference proteome</keyword>
<accession>A0A8T0V5E1</accession>
<dbReference type="PANTHER" id="PTHR13683">
    <property type="entry name" value="ASPARTYL PROTEASES"/>
    <property type="match status" value="1"/>
</dbReference>
<dbReference type="InterPro" id="IPR032861">
    <property type="entry name" value="TAXi_N"/>
</dbReference>
<evidence type="ECO:0000256" key="2">
    <source>
        <dbReference type="PIRSR" id="PIRSR601461-1"/>
    </source>
</evidence>
<dbReference type="InterPro" id="IPR032799">
    <property type="entry name" value="TAXi_C"/>
</dbReference>
<feature type="active site" evidence="2">
    <location>
        <position position="205"/>
    </location>
</feature>
<dbReference type="EMBL" id="CM029041">
    <property type="protein sequence ID" value="KAG2629475.1"/>
    <property type="molecule type" value="Genomic_DNA"/>
</dbReference>
<dbReference type="OrthoDB" id="606366at2759"/>
<dbReference type="GO" id="GO:0004190">
    <property type="term" value="F:aspartic-type endopeptidase activity"/>
    <property type="evidence" value="ECO:0007669"/>
    <property type="project" value="InterPro"/>
</dbReference>
<evidence type="ECO:0000313" key="6">
    <source>
        <dbReference type="EMBL" id="KAG2629475.1"/>
    </source>
</evidence>
<feature type="domain" description="Peptidase A1" evidence="5">
    <location>
        <begin position="187"/>
        <end position="520"/>
    </location>
</feature>
<dbReference type="InterPro" id="IPR033121">
    <property type="entry name" value="PEPTIDASE_A1"/>
</dbReference>
<sequence>MQALVDPLLFGEAAGRPGRSAMMAPPAVWQLLLPLGLLCLCSSAASLSGGATAEGAPDYVVVATSWLKTKPVCQGLRVDAPANLTASSWVPLSHSYGPCSAAAAGSWSTPAPADVLLQDQRRAGYIQRKLAGSTPQDDNGSDLPESDCKSGQSEHAPTIQPNVGQDSSPTSEGSEAVSVIEPTAGGGGGGGGQRVPGVKQTMVLDTASDVAWVQCAPCPMPQCHPQTDTIYDPSQSSTYAPFACGSPVCRQLGPYGNGCAAGSRQCQYRVLYPDGRSTMGTYISDVLRLNPTSVIGGFQFGCSHAVQGHFPNDTAGIMALGRGAQSLASQTRLTYGGVFSYCLPRTASYSGFFVLGVPRVAATRYALTPMFAVPQAPMLYLVRLRAIVVAGQALAVPPAVFAPGSVVDSRSVITRLPPTAYAALRAAFRARMGMYRAAPPKQQLDTCYDLSGVRRVTLPTITLVFDHSAAVELDPSGILYNDCLAFAPGTDDRAWGVIGNVQLQTYEVLYNVAGGAMGFRRAAC</sequence>
<dbReference type="Gene3D" id="2.40.70.10">
    <property type="entry name" value="Acid Proteases"/>
    <property type="match status" value="2"/>
</dbReference>